<proteinExistence type="predicted"/>
<dbReference type="InterPro" id="IPR029787">
    <property type="entry name" value="Nucleotide_cyclase"/>
</dbReference>
<dbReference type="NCBIfam" id="TIGR00254">
    <property type="entry name" value="GGDEF"/>
    <property type="match status" value="1"/>
</dbReference>
<dbReference type="PANTHER" id="PTHR45138:SF9">
    <property type="entry name" value="DIGUANYLATE CYCLASE DGCM-RELATED"/>
    <property type="match status" value="1"/>
</dbReference>
<evidence type="ECO:0000256" key="3">
    <source>
        <dbReference type="SAM" id="Phobius"/>
    </source>
</evidence>
<feature type="transmembrane region" description="Helical" evidence="3">
    <location>
        <begin position="65"/>
        <end position="84"/>
    </location>
</feature>
<dbReference type="RefSeq" id="WP_162411289.1">
    <property type="nucleotide sequence ID" value="NZ_PDWN01000016.1"/>
</dbReference>
<protein>
    <recommendedName>
        <fullName evidence="1">diguanylate cyclase</fullName>
        <ecNumber evidence="1">2.7.7.65</ecNumber>
    </recommendedName>
</protein>
<gene>
    <name evidence="5" type="ORF">CSC65_14360</name>
</gene>
<organism evidence="5 6">
    <name type="scientific">Pseudoxanthomonas daejeonensis</name>
    <dbReference type="NCBI Taxonomy" id="266062"/>
    <lineage>
        <taxon>Bacteria</taxon>
        <taxon>Pseudomonadati</taxon>
        <taxon>Pseudomonadota</taxon>
        <taxon>Gammaproteobacteria</taxon>
        <taxon>Lysobacterales</taxon>
        <taxon>Lysobacteraceae</taxon>
        <taxon>Pseudoxanthomonas</taxon>
    </lineage>
</organism>
<evidence type="ECO:0000256" key="1">
    <source>
        <dbReference type="ARBA" id="ARBA00012528"/>
    </source>
</evidence>
<comment type="caution">
    <text evidence="5">The sequence shown here is derived from an EMBL/GenBank/DDBJ whole genome shotgun (WGS) entry which is preliminary data.</text>
</comment>
<dbReference type="CDD" id="cd01949">
    <property type="entry name" value="GGDEF"/>
    <property type="match status" value="1"/>
</dbReference>
<name>A0ABQ6Z467_9GAMM</name>
<feature type="domain" description="GGDEF" evidence="4">
    <location>
        <begin position="197"/>
        <end position="324"/>
    </location>
</feature>
<evidence type="ECO:0000313" key="6">
    <source>
        <dbReference type="Proteomes" id="UP000788419"/>
    </source>
</evidence>
<accession>A0ABQ6Z467</accession>
<evidence type="ECO:0000256" key="2">
    <source>
        <dbReference type="ARBA" id="ARBA00034247"/>
    </source>
</evidence>
<dbReference type="PROSITE" id="PS50887">
    <property type="entry name" value="GGDEF"/>
    <property type="match status" value="1"/>
</dbReference>
<evidence type="ECO:0000313" key="5">
    <source>
        <dbReference type="EMBL" id="KAF1692411.1"/>
    </source>
</evidence>
<feature type="transmembrane region" description="Helical" evidence="3">
    <location>
        <begin position="128"/>
        <end position="153"/>
    </location>
</feature>
<sequence length="324" mass="34846">MRALGFYAGMLGIGSALLGQDASATLLLLLAFTCLGWPVLAWRLSNATADPLKAEFRNLTIDTGLAGFWIAMAQFDLLPSALLASVMAMDRTVAGGWPLTRRSMGVMVLVALVTAAFNGFAFQPHSSFATMLWCLPFLMLYLLAVGASTRMFADNVRAQKRALEQGSRIDAQTGLATRPQWLALVGAELRRFQRYGAVSSLLMVDIDRFKRINDSAGHLAGDQVIHEVCAILREGLRSADTAGRYGGDEFGVLLPGTERQAAREVAERLRRAVATQVAVGGEPVTLSIGVAELGQGMESIEDWTGAADEALYRAKDAGRDCVCD</sequence>
<dbReference type="SUPFAM" id="SSF55073">
    <property type="entry name" value="Nucleotide cyclase"/>
    <property type="match status" value="1"/>
</dbReference>
<comment type="catalytic activity">
    <reaction evidence="2">
        <text>2 GTP = 3',3'-c-di-GMP + 2 diphosphate</text>
        <dbReference type="Rhea" id="RHEA:24898"/>
        <dbReference type="ChEBI" id="CHEBI:33019"/>
        <dbReference type="ChEBI" id="CHEBI:37565"/>
        <dbReference type="ChEBI" id="CHEBI:58805"/>
        <dbReference type="EC" id="2.7.7.65"/>
    </reaction>
</comment>
<dbReference type="EMBL" id="PDWN01000016">
    <property type="protein sequence ID" value="KAF1692411.1"/>
    <property type="molecule type" value="Genomic_DNA"/>
</dbReference>
<reference evidence="5 6" key="1">
    <citation type="submission" date="2017-10" db="EMBL/GenBank/DDBJ databases">
        <title>Whole genome sequencing of members of genus Pseudoxanthomonas.</title>
        <authorList>
            <person name="Kumar S."/>
            <person name="Bansal K."/>
            <person name="Kaur A."/>
            <person name="Patil P."/>
            <person name="Sharma S."/>
            <person name="Patil P.B."/>
        </authorList>
    </citation>
    <scope>NUCLEOTIDE SEQUENCE [LARGE SCALE GENOMIC DNA]</scope>
    <source>
        <strain evidence="5 6">DSM 17801</strain>
    </source>
</reference>
<dbReference type="InterPro" id="IPR000160">
    <property type="entry name" value="GGDEF_dom"/>
</dbReference>
<keyword evidence="3" id="KW-1133">Transmembrane helix</keyword>
<dbReference type="SMART" id="SM00267">
    <property type="entry name" value="GGDEF"/>
    <property type="match status" value="1"/>
</dbReference>
<feature type="transmembrane region" description="Helical" evidence="3">
    <location>
        <begin position="104"/>
        <end position="122"/>
    </location>
</feature>
<keyword evidence="6" id="KW-1185">Reference proteome</keyword>
<dbReference type="InterPro" id="IPR050469">
    <property type="entry name" value="Diguanylate_Cyclase"/>
</dbReference>
<keyword evidence="3" id="KW-0812">Transmembrane</keyword>
<dbReference type="PANTHER" id="PTHR45138">
    <property type="entry name" value="REGULATORY COMPONENTS OF SENSORY TRANSDUCTION SYSTEM"/>
    <property type="match status" value="1"/>
</dbReference>
<keyword evidence="3" id="KW-0472">Membrane</keyword>
<dbReference type="InterPro" id="IPR007894">
    <property type="entry name" value="MASE2"/>
</dbReference>
<dbReference type="InterPro" id="IPR043128">
    <property type="entry name" value="Rev_trsase/Diguanyl_cyclase"/>
</dbReference>
<dbReference type="Pfam" id="PF00990">
    <property type="entry name" value="GGDEF"/>
    <property type="match status" value="1"/>
</dbReference>
<evidence type="ECO:0000259" key="4">
    <source>
        <dbReference type="PROSITE" id="PS50887"/>
    </source>
</evidence>
<dbReference type="Pfam" id="PF05230">
    <property type="entry name" value="MASE2"/>
    <property type="match status" value="1"/>
</dbReference>
<dbReference type="Proteomes" id="UP000788419">
    <property type="component" value="Unassembled WGS sequence"/>
</dbReference>
<dbReference type="EC" id="2.7.7.65" evidence="1"/>
<dbReference type="Gene3D" id="3.30.70.270">
    <property type="match status" value="1"/>
</dbReference>